<evidence type="ECO:0000313" key="1">
    <source>
        <dbReference type="EMBL" id="KAF8404933.1"/>
    </source>
</evidence>
<keyword evidence="2" id="KW-1185">Reference proteome</keyword>
<proteinExistence type="predicted"/>
<dbReference type="InterPro" id="IPR007942">
    <property type="entry name" value="PLipase-like"/>
</dbReference>
<dbReference type="Proteomes" id="UP000655225">
    <property type="component" value="Unassembled WGS sequence"/>
</dbReference>
<name>A0A834ZGT8_TETSI</name>
<accession>A0A834ZGT8</accession>
<dbReference type="EMBL" id="JABCRI010000006">
    <property type="protein sequence ID" value="KAF8404933.1"/>
    <property type="molecule type" value="Genomic_DNA"/>
</dbReference>
<reference evidence="1 2" key="1">
    <citation type="submission" date="2020-04" db="EMBL/GenBank/DDBJ databases">
        <title>Plant Genome Project.</title>
        <authorList>
            <person name="Zhang R.-G."/>
        </authorList>
    </citation>
    <scope>NUCLEOTIDE SEQUENCE [LARGE SCALE GENOMIC DNA]</scope>
    <source>
        <strain evidence="1">YNK0</strain>
        <tissue evidence="1">Leaf</tissue>
    </source>
</reference>
<evidence type="ECO:0000313" key="2">
    <source>
        <dbReference type="Proteomes" id="UP000655225"/>
    </source>
</evidence>
<protein>
    <submittedName>
        <fullName evidence="1">Uncharacterized protein</fullName>
    </submittedName>
</protein>
<comment type="caution">
    <text evidence="1">The sequence shown here is derived from an EMBL/GenBank/DDBJ whole genome shotgun (WGS) entry which is preliminary data.</text>
</comment>
<sequence>MTIDPNRMTIPTPSFRSVFSESSFQGAEFSTPPKTSIDDGVTGIPHRNFPDIPLESSVGASVVASKQYHVAQEYSSIWEEVVRKYGDITSSCRLKNDIVRAAFIDTVRSIITKVVANDLNSIADAEKKIVYFKALNEEKHQKISDSEEQARVAQEEFKAEFPEYDDVNVASQRRLLQEKGFTYEVL</sequence>
<gene>
    <name evidence="1" type="ORF">HHK36_009828</name>
</gene>
<dbReference type="Pfam" id="PF05278">
    <property type="entry name" value="PEARLI-4"/>
    <property type="match status" value="1"/>
</dbReference>
<dbReference type="AlphaFoldDB" id="A0A834ZGT8"/>
<organism evidence="1 2">
    <name type="scientific">Tetracentron sinense</name>
    <name type="common">Spur-leaf</name>
    <dbReference type="NCBI Taxonomy" id="13715"/>
    <lineage>
        <taxon>Eukaryota</taxon>
        <taxon>Viridiplantae</taxon>
        <taxon>Streptophyta</taxon>
        <taxon>Embryophyta</taxon>
        <taxon>Tracheophyta</taxon>
        <taxon>Spermatophyta</taxon>
        <taxon>Magnoliopsida</taxon>
        <taxon>Trochodendrales</taxon>
        <taxon>Trochodendraceae</taxon>
        <taxon>Tetracentron</taxon>
    </lineage>
</organism>